<sequence length="280" mass="29654">MSQIEELQSRITAAMDRIGAGVETLVDQMGSNADADAALQSALEEEKLANAQLEERLKSIKAKHAAELEAAQSAEPVADGPDVDALQAELDGLKAQVADTSEIDGLKAELAEATAKLVAAEAAKAEANAAAADAGEVESLRAELEELRAKADNTEEVDGLNIEITALKAELANSERLDELKSELNMLRAERVSQADVTTQLDKDLQRLRKANDLLREANAALREANEAGVGEPSLINQAMLAELEALRASRATDAAEAKAILSRLEPLLAQADLAEGEDE</sequence>
<evidence type="ECO:0000313" key="2">
    <source>
        <dbReference type="EMBL" id="SPJ28693.1"/>
    </source>
</evidence>
<evidence type="ECO:0000256" key="1">
    <source>
        <dbReference type="SAM" id="Coils"/>
    </source>
</evidence>
<gene>
    <name evidence="2" type="ORF">TRM7615_02197</name>
</gene>
<accession>A0A2R8C8J7</accession>
<name>A0A2R8C8J7_9RHOB</name>
<dbReference type="AlphaFoldDB" id="A0A2R8C8J7"/>
<dbReference type="EMBL" id="ONZG01000005">
    <property type="protein sequence ID" value="SPJ28693.1"/>
    <property type="molecule type" value="Genomic_DNA"/>
</dbReference>
<keyword evidence="1" id="KW-0175">Coiled coil</keyword>
<evidence type="ECO:0008006" key="4">
    <source>
        <dbReference type="Google" id="ProtNLM"/>
    </source>
</evidence>
<dbReference type="RefSeq" id="WP_108787388.1">
    <property type="nucleotide sequence ID" value="NZ_ONZG01000005.1"/>
</dbReference>
<organism evidence="2 3">
    <name type="scientific">Falsiruegeria mediterranea M17</name>
    <dbReference type="NCBI Taxonomy" id="1200281"/>
    <lineage>
        <taxon>Bacteria</taxon>
        <taxon>Pseudomonadati</taxon>
        <taxon>Pseudomonadota</taxon>
        <taxon>Alphaproteobacteria</taxon>
        <taxon>Rhodobacterales</taxon>
        <taxon>Roseobacteraceae</taxon>
        <taxon>Falsiruegeria</taxon>
    </lineage>
</organism>
<keyword evidence="3" id="KW-1185">Reference proteome</keyword>
<proteinExistence type="predicted"/>
<dbReference type="Proteomes" id="UP000244898">
    <property type="component" value="Unassembled WGS sequence"/>
</dbReference>
<feature type="coiled-coil region" evidence="1">
    <location>
        <begin position="36"/>
        <end position="228"/>
    </location>
</feature>
<evidence type="ECO:0000313" key="3">
    <source>
        <dbReference type="Proteomes" id="UP000244898"/>
    </source>
</evidence>
<reference evidence="3" key="1">
    <citation type="submission" date="2018-03" db="EMBL/GenBank/DDBJ databases">
        <authorList>
            <person name="Rodrigo-Torres L."/>
            <person name="Arahal R. D."/>
            <person name="Lucena T."/>
        </authorList>
    </citation>
    <scope>NUCLEOTIDE SEQUENCE [LARGE SCALE GENOMIC DNA]</scope>
    <source>
        <strain evidence="3">CECT 7615</strain>
    </source>
</reference>
<dbReference type="OrthoDB" id="7871100at2"/>
<protein>
    <recommendedName>
        <fullName evidence="4">Chromosome partition protein Smc</fullName>
    </recommendedName>
</protein>